<evidence type="ECO:0000256" key="3">
    <source>
        <dbReference type="ARBA" id="ARBA00022645"/>
    </source>
</evidence>
<feature type="compositionally biased region" description="Basic residues" evidence="14">
    <location>
        <begin position="10"/>
        <end position="20"/>
    </location>
</feature>
<sequence>MRARTVGARGPRRQAAHPRPRTLSSVARGERNIGARVRPITKLLAICLVAGVIVAGMAFPFVGGVGLVSNDASDTVNATSSDLAAGQLPSVTTVLDNQGAPLAYLYEQNRTPVPLQEMSPAMRGAIVAIEDRRFYEHDGVDWTGTLRALVTNQTAGSTQQGASTLTQQYIKNYQLYVTAQTESERLRATEPTYARKLREVRVALQLERELASGRTKRDAKDEVLERYLNIVFLGNNSYGVSAAARTYFNTTPDRLTVPQAALLAGMVQSTTQFDPTRHPQAATGRRNEVINQMLGQGMITQQQAQEAVASPLGIVEPLATPSNGCIGAGNAAFFCKYVVDYLGESGISAEQLNRGGYTIRTTLDRNAMNTMQAALTGEVPPRQRNVADVMSTVLPGRDRHRVVAMGANRVFGVDGDAQETSYGLPWEPVNLGAGSVYKVFTAAAALEEGLGINYQMPIPPDGYASPIYRDGSGRPFPVRNSSPAPPVLSMTDALATSPNTGFVKLMETTGVPPVVDMAVRLGLRSLADPQGGDGPSIADTAREQNQGSFTLGVTPTSPLELANVGATLASSGMWCPPTPIESITDTSGAPVPLSEQPCEQVVDPALADTLMTGLSKDDKPGGTAAAAAAANGWNRPLSGKTGTTQNNRSAAFLGFNTQYAGAVVTFDDSPSPRTLCDGGGGRPPFPCGDGNLFGGTTPARTWFRAMNPLFAPLPVAPLPPTSPRYQQGGGNAQVPEVVGDQVDEATAELRDEGFQVQQVQVGNRAPAGTVVGQNPRGSVLPDQVITLQVSTGTVPAAPSPPSGPPPLTGALGTGG</sequence>
<keyword evidence="9" id="KW-0573">Peptidoglycan synthesis</keyword>
<keyword evidence="7 17" id="KW-0378">Hydrolase</keyword>
<dbReference type="GO" id="GO:0008955">
    <property type="term" value="F:peptidoglycan glycosyltransferase activity"/>
    <property type="evidence" value="ECO:0007669"/>
    <property type="project" value="UniProtKB-EC"/>
</dbReference>
<dbReference type="InterPro" id="IPR036950">
    <property type="entry name" value="PBP_transglycosylase"/>
</dbReference>
<evidence type="ECO:0000256" key="4">
    <source>
        <dbReference type="ARBA" id="ARBA00022670"/>
    </source>
</evidence>
<dbReference type="GO" id="GO:0030288">
    <property type="term" value="C:outer membrane-bounded periplasmic space"/>
    <property type="evidence" value="ECO:0007669"/>
    <property type="project" value="TreeGrafter"/>
</dbReference>
<evidence type="ECO:0000256" key="10">
    <source>
        <dbReference type="ARBA" id="ARBA00023268"/>
    </source>
</evidence>
<comment type="similarity">
    <text evidence="1">In the C-terminal section; belongs to the transpeptidase family.</text>
</comment>
<evidence type="ECO:0000256" key="14">
    <source>
        <dbReference type="SAM" id="MobiDB-lite"/>
    </source>
</evidence>
<evidence type="ECO:0000256" key="12">
    <source>
        <dbReference type="ARBA" id="ARBA00034000"/>
    </source>
</evidence>
<dbReference type="GO" id="GO:0009252">
    <property type="term" value="P:peptidoglycan biosynthetic process"/>
    <property type="evidence" value="ECO:0007669"/>
    <property type="project" value="UniProtKB-KW"/>
</dbReference>
<evidence type="ECO:0000256" key="2">
    <source>
        <dbReference type="ARBA" id="ARBA00007739"/>
    </source>
</evidence>
<dbReference type="Pfam" id="PF00912">
    <property type="entry name" value="Transgly"/>
    <property type="match status" value="1"/>
</dbReference>
<accession>A0A6J4IMZ3</accession>
<evidence type="ECO:0000256" key="9">
    <source>
        <dbReference type="ARBA" id="ARBA00022984"/>
    </source>
</evidence>
<comment type="similarity">
    <text evidence="2">In the N-terminal section; belongs to the glycosyltransferase 51 family.</text>
</comment>
<gene>
    <name evidence="17" type="ORF">AVDCRST_MAG54-2153</name>
</gene>
<evidence type="ECO:0000256" key="5">
    <source>
        <dbReference type="ARBA" id="ARBA00022676"/>
    </source>
</evidence>
<keyword evidence="11" id="KW-0961">Cell wall biogenesis/degradation</keyword>
<evidence type="ECO:0000256" key="7">
    <source>
        <dbReference type="ARBA" id="ARBA00022801"/>
    </source>
</evidence>
<evidence type="ECO:0000256" key="6">
    <source>
        <dbReference type="ARBA" id="ARBA00022679"/>
    </source>
</evidence>
<dbReference type="SMART" id="SM00740">
    <property type="entry name" value="PASTA"/>
    <property type="match status" value="1"/>
</dbReference>
<dbReference type="SUPFAM" id="SSF56601">
    <property type="entry name" value="beta-lactamase/transpeptidase-like"/>
    <property type="match status" value="1"/>
</dbReference>
<organism evidence="17">
    <name type="scientific">uncultured Actinomycetospora sp</name>
    <dbReference type="NCBI Taxonomy" id="1135996"/>
    <lineage>
        <taxon>Bacteria</taxon>
        <taxon>Bacillati</taxon>
        <taxon>Actinomycetota</taxon>
        <taxon>Actinomycetes</taxon>
        <taxon>Pseudonocardiales</taxon>
        <taxon>Pseudonocardiaceae</taxon>
        <taxon>Actinomycetospora</taxon>
        <taxon>environmental samples</taxon>
    </lineage>
</organism>
<dbReference type="InterPro" id="IPR005543">
    <property type="entry name" value="PASTA_dom"/>
</dbReference>
<evidence type="ECO:0000256" key="11">
    <source>
        <dbReference type="ARBA" id="ARBA00023316"/>
    </source>
</evidence>
<protein>
    <submittedName>
        <fullName evidence="17">Multimodular transpeptidase-transglycosylase</fullName>
        <ecNumber evidence="17">2.4.1.129</ecNumber>
        <ecNumber evidence="17">3.4.-.-</ecNumber>
    </submittedName>
</protein>
<comment type="catalytic activity">
    <reaction evidence="13">
        <text>[GlcNAc-(1-&gt;4)-Mur2Ac(oyl-L-Ala-gamma-D-Glu-L-Lys-D-Ala-D-Ala)](n)-di-trans,octa-cis-undecaprenyl diphosphate + beta-D-GlcNAc-(1-&gt;4)-Mur2Ac(oyl-L-Ala-gamma-D-Glu-L-Lys-D-Ala-D-Ala)-di-trans,octa-cis-undecaprenyl diphosphate = [GlcNAc-(1-&gt;4)-Mur2Ac(oyl-L-Ala-gamma-D-Glu-L-Lys-D-Ala-D-Ala)](n+1)-di-trans,octa-cis-undecaprenyl diphosphate + di-trans,octa-cis-undecaprenyl diphosphate + H(+)</text>
        <dbReference type="Rhea" id="RHEA:23708"/>
        <dbReference type="Rhea" id="RHEA-COMP:9602"/>
        <dbReference type="Rhea" id="RHEA-COMP:9603"/>
        <dbReference type="ChEBI" id="CHEBI:15378"/>
        <dbReference type="ChEBI" id="CHEBI:58405"/>
        <dbReference type="ChEBI" id="CHEBI:60033"/>
        <dbReference type="ChEBI" id="CHEBI:78435"/>
        <dbReference type="EC" id="2.4.99.28"/>
    </reaction>
</comment>
<evidence type="ECO:0000313" key="17">
    <source>
        <dbReference type="EMBL" id="CAA9254239.1"/>
    </source>
</evidence>
<dbReference type="InterPro" id="IPR050396">
    <property type="entry name" value="Glycosyltr_51/Transpeptidase"/>
</dbReference>
<keyword evidence="8" id="KW-0133">Cell shape</keyword>
<dbReference type="InterPro" id="IPR001460">
    <property type="entry name" value="PCN-bd_Tpept"/>
</dbReference>
<feature type="compositionally biased region" description="Pro residues" evidence="14">
    <location>
        <begin position="797"/>
        <end position="807"/>
    </location>
</feature>
<dbReference type="SUPFAM" id="SSF53955">
    <property type="entry name" value="Lysozyme-like"/>
    <property type="match status" value="1"/>
</dbReference>
<dbReference type="FunFam" id="1.10.3810.10:FF:000001">
    <property type="entry name" value="Penicillin-binding protein 1A"/>
    <property type="match status" value="1"/>
</dbReference>
<keyword evidence="3" id="KW-0121">Carboxypeptidase</keyword>
<dbReference type="InterPro" id="IPR012338">
    <property type="entry name" value="Beta-lactam/transpept-like"/>
</dbReference>
<name>A0A6J4IMZ3_9PSEU</name>
<dbReference type="AlphaFoldDB" id="A0A6J4IMZ3"/>
<feature type="transmembrane region" description="Helical" evidence="15">
    <location>
        <begin position="43"/>
        <end position="68"/>
    </location>
</feature>
<dbReference type="GO" id="GO:0006508">
    <property type="term" value="P:proteolysis"/>
    <property type="evidence" value="ECO:0007669"/>
    <property type="project" value="UniProtKB-KW"/>
</dbReference>
<evidence type="ECO:0000259" key="16">
    <source>
        <dbReference type="PROSITE" id="PS51178"/>
    </source>
</evidence>
<dbReference type="Gene3D" id="3.40.710.10">
    <property type="entry name" value="DD-peptidase/beta-lactamase superfamily"/>
    <property type="match status" value="1"/>
</dbReference>
<dbReference type="InterPro" id="IPR023346">
    <property type="entry name" value="Lysozyme-like_dom_sf"/>
</dbReference>
<keyword evidence="15" id="KW-0812">Transmembrane</keyword>
<dbReference type="PANTHER" id="PTHR32282:SF33">
    <property type="entry name" value="PEPTIDOGLYCAN GLYCOSYLTRANSFERASE"/>
    <property type="match status" value="1"/>
</dbReference>
<dbReference type="GO" id="GO:0071555">
    <property type="term" value="P:cell wall organization"/>
    <property type="evidence" value="ECO:0007669"/>
    <property type="project" value="UniProtKB-KW"/>
</dbReference>
<keyword evidence="4" id="KW-0645">Protease</keyword>
<dbReference type="Gene3D" id="1.10.3810.10">
    <property type="entry name" value="Biosynthetic peptidoglycan transglycosylase-like"/>
    <property type="match status" value="1"/>
</dbReference>
<dbReference type="CDD" id="cd06577">
    <property type="entry name" value="PASTA_pknB"/>
    <property type="match status" value="1"/>
</dbReference>
<keyword evidence="6 17" id="KW-0808">Transferase</keyword>
<dbReference type="Pfam" id="PF00905">
    <property type="entry name" value="Transpeptidase"/>
    <property type="match status" value="1"/>
</dbReference>
<feature type="domain" description="PASTA" evidence="16">
    <location>
        <begin position="730"/>
        <end position="791"/>
    </location>
</feature>
<dbReference type="Gene3D" id="3.30.10.20">
    <property type="match status" value="1"/>
</dbReference>
<keyword evidence="5 17" id="KW-0328">Glycosyltransferase</keyword>
<dbReference type="EC" id="3.4.-.-" evidence="17"/>
<dbReference type="PANTHER" id="PTHR32282">
    <property type="entry name" value="BINDING PROTEIN TRANSPEPTIDASE, PUTATIVE-RELATED"/>
    <property type="match status" value="1"/>
</dbReference>
<evidence type="ECO:0000256" key="1">
    <source>
        <dbReference type="ARBA" id="ARBA00007090"/>
    </source>
</evidence>
<dbReference type="EMBL" id="CADCTH010000284">
    <property type="protein sequence ID" value="CAA9254239.1"/>
    <property type="molecule type" value="Genomic_DNA"/>
</dbReference>
<comment type="catalytic activity">
    <reaction evidence="12">
        <text>Preferential cleavage: (Ac)2-L-Lys-D-Ala-|-D-Ala. Also transpeptidation of peptidyl-alanyl moieties that are N-acyl substituents of D-alanine.</text>
        <dbReference type="EC" id="3.4.16.4"/>
    </reaction>
</comment>
<keyword evidence="15" id="KW-1133">Transmembrane helix</keyword>
<dbReference type="InterPro" id="IPR001264">
    <property type="entry name" value="Glyco_trans_51"/>
</dbReference>
<feature type="region of interest" description="Disordered" evidence="14">
    <location>
        <begin position="1"/>
        <end position="23"/>
    </location>
</feature>
<keyword evidence="15" id="KW-0472">Membrane</keyword>
<reference evidence="17" key="1">
    <citation type="submission" date="2020-02" db="EMBL/GenBank/DDBJ databases">
        <authorList>
            <person name="Meier V. D."/>
        </authorList>
    </citation>
    <scope>NUCLEOTIDE SEQUENCE</scope>
    <source>
        <strain evidence="17">AVDCRST_MAG54</strain>
    </source>
</reference>
<evidence type="ECO:0000256" key="8">
    <source>
        <dbReference type="ARBA" id="ARBA00022960"/>
    </source>
</evidence>
<dbReference type="GO" id="GO:0008658">
    <property type="term" value="F:penicillin binding"/>
    <property type="evidence" value="ECO:0007669"/>
    <property type="project" value="InterPro"/>
</dbReference>
<dbReference type="Pfam" id="PF03793">
    <property type="entry name" value="PASTA"/>
    <property type="match status" value="1"/>
</dbReference>
<proteinExistence type="inferred from homology"/>
<dbReference type="GO" id="GO:0008360">
    <property type="term" value="P:regulation of cell shape"/>
    <property type="evidence" value="ECO:0007669"/>
    <property type="project" value="UniProtKB-KW"/>
</dbReference>
<dbReference type="PROSITE" id="PS51178">
    <property type="entry name" value="PASTA"/>
    <property type="match status" value="1"/>
</dbReference>
<feature type="region of interest" description="Disordered" evidence="14">
    <location>
        <begin position="792"/>
        <end position="815"/>
    </location>
</feature>
<dbReference type="GO" id="GO:0009002">
    <property type="term" value="F:serine-type D-Ala-D-Ala carboxypeptidase activity"/>
    <property type="evidence" value="ECO:0007669"/>
    <property type="project" value="UniProtKB-EC"/>
</dbReference>
<evidence type="ECO:0000256" key="15">
    <source>
        <dbReference type="SAM" id="Phobius"/>
    </source>
</evidence>
<dbReference type="EC" id="2.4.1.129" evidence="17"/>
<keyword evidence="10" id="KW-0511">Multifunctional enzyme</keyword>
<evidence type="ECO:0000256" key="13">
    <source>
        <dbReference type="ARBA" id="ARBA00049902"/>
    </source>
</evidence>